<evidence type="ECO:0000256" key="1">
    <source>
        <dbReference type="SAM" id="Phobius"/>
    </source>
</evidence>
<dbReference type="GO" id="GO:0006506">
    <property type="term" value="P:GPI anchor biosynthetic process"/>
    <property type="evidence" value="ECO:0007669"/>
    <property type="project" value="InterPro"/>
</dbReference>
<dbReference type="Proteomes" id="UP000694920">
    <property type="component" value="Unplaced"/>
</dbReference>
<reference evidence="3" key="1">
    <citation type="submission" date="2025-08" db="UniProtKB">
        <authorList>
            <consortium name="RefSeq"/>
        </authorList>
    </citation>
    <scope>IDENTIFICATION</scope>
</reference>
<name>A0AAJ7FTY8_CEPCN</name>
<dbReference type="GeneID" id="107273980"/>
<keyword evidence="3" id="KW-0328">Glycosyltransferase</keyword>
<dbReference type="Pfam" id="PF05024">
    <property type="entry name" value="Gpi1"/>
    <property type="match status" value="1"/>
</dbReference>
<keyword evidence="3" id="KW-0808">Transferase</keyword>
<keyword evidence="1" id="KW-0472">Membrane</keyword>
<organism evidence="2 3">
    <name type="scientific">Cephus cinctus</name>
    <name type="common">Wheat stem sawfly</name>
    <dbReference type="NCBI Taxonomy" id="211228"/>
    <lineage>
        <taxon>Eukaryota</taxon>
        <taxon>Metazoa</taxon>
        <taxon>Ecdysozoa</taxon>
        <taxon>Arthropoda</taxon>
        <taxon>Hexapoda</taxon>
        <taxon>Insecta</taxon>
        <taxon>Pterygota</taxon>
        <taxon>Neoptera</taxon>
        <taxon>Endopterygota</taxon>
        <taxon>Hymenoptera</taxon>
        <taxon>Cephoidea</taxon>
        <taxon>Cephidae</taxon>
        <taxon>Cephus</taxon>
    </lineage>
</organism>
<dbReference type="PANTHER" id="PTHR21329">
    <property type="entry name" value="PHOSPHATIDYLINOSITOL N-ACETYLGLUCOSAMINYLTRANSFERASE SUBUNIT Q-RELATED"/>
    <property type="match status" value="1"/>
</dbReference>
<dbReference type="InterPro" id="IPR007720">
    <property type="entry name" value="PigQ/GPI1"/>
</dbReference>
<dbReference type="GO" id="GO:0016020">
    <property type="term" value="C:membrane"/>
    <property type="evidence" value="ECO:0007669"/>
    <property type="project" value="InterPro"/>
</dbReference>
<gene>
    <name evidence="3" type="primary">LOC107273980</name>
</gene>
<feature type="transmembrane region" description="Helical" evidence="1">
    <location>
        <begin position="335"/>
        <end position="358"/>
    </location>
</feature>
<evidence type="ECO:0000313" key="2">
    <source>
        <dbReference type="Proteomes" id="UP000694920"/>
    </source>
</evidence>
<keyword evidence="2" id="KW-1185">Reference proteome</keyword>
<dbReference type="AlphaFoldDB" id="A0AAJ7FTY8"/>
<dbReference type="CTD" id="117366"/>
<dbReference type="GO" id="GO:0005783">
    <property type="term" value="C:endoplasmic reticulum"/>
    <property type="evidence" value="ECO:0007669"/>
    <property type="project" value="TreeGrafter"/>
</dbReference>
<dbReference type="KEGG" id="ccin:107273980"/>
<dbReference type="GO" id="GO:0016757">
    <property type="term" value="F:glycosyltransferase activity"/>
    <property type="evidence" value="ECO:0007669"/>
    <property type="project" value="UniProtKB-KW"/>
</dbReference>
<feature type="transmembrane region" description="Helical" evidence="1">
    <location>
        <begin position="238"/>
        <end position="259"/>
    </location>
</feature>
<accession>A0AAJ7FTY8</accession>
<proteinExistence type="predicted"/>
<keyword evidence="1" id="KW-1133">Transmembrane helix</keyword>
<dbReference type="RefSeq" id="XP_015608176.1">
    <property type="nucleotide sequence ID" value="XM_015752690.2"/>
</dbReference>
<feature type="transmembrane region" description="Helical" evidence="1">
    <location>
        <begin position="309"/>
        <end position="328"/>
    </location>
</feature>
<feature type="transmembrane region" description="Helical" evidence="1">
    <location>
        <begin position="408"/>
        <end position="429"/>
    </location>
</feature>
<dbReference type="PANTHER" id="PTHR21329:SF3">
    <property type="entry name" value="PHOSPHATIDYLINOSITOL N-ACETYLGLUCOSAMINYLTRANSFERASE SUBUNIT Q"/>
    <property type="match status" value="1"/>
</dbReference>
<protein>
    <submittedName>
        <fullName evidence="3">Phosphatidylinositol N-acetylglucosaminyltransferase subunit Q</fullName>
    </submittedName>
</protein>
<evidence type="ECO:0000313" key="3">
    <source>
        <dbReference type="RefSeq" id="XP_015608176.1"/>
    </source>
</evidence>
<keyword evidence="1" id="KW-0812">Transmembrane</keyword>
<sequence length="535" mass="61682">MKSLLIFIPRELYSEKPGYIFGRVNYDARSGTKKFFAIGIRQIRSDAIVKLRRNSFDSIAGANNDVMGHLSSADDTNVYRDNSYPDWINISLNTCESSSIDSPGYYLRNVFVDSRKIEPSQYHTVLIIYDRLVLMEADLFMDKTPPDHFHELKLILQKKSVEDEIRKKSTFTNTQEVMLTYIMLIFLYPTRMLCKLTNGLLPILKFSALGLHLNAWLENLQWMLDTVMHNKRFNLKAGNYLVAMALDVLLGVLLLKFLLHAIGQMPPSKILLDNAEKVVETLKGLVNWLMGAPAGLKLNHSFNEILGKFFLYHIHLWWTFLVFIKPVLDFAFKVLLLFGRLGVTFQVSIAADLLALVSFHSYCIYIYAARLFNIQLRGLTALFRLFLGKKQNPLRERIDSCEYQPNQLFVGTLLFTILLFLMPTTWVYYAVFTTLRVVMIGLGGFLTRLKFYLQIMPVYTYSKWLFCSPITSSSVNMRMHPTQIKDATTIVVSMTVSPWCDTWKHCIPDTIHYHPSIEWTTIANNVFSGQLLYPL</sequence>